<feature type="domain" description="Cyclin-like" evidence="6">
    <location>
        <begin position="66"/>
        <end position="150"/>
    </location>
</feature>
<dbReference type="AlphaFoldDB" id="A0A8X8BHR3"/>
<evidence type="ECO:0000259" key="7">
    <source>
        <dbReference type="SMART" id="SM01332"/>
    </source>
</evidence>
<evidence type="ECO:0000256" key="3">
    <source>
        <dbReference type="ARBA" id="ARBA00023306"/>
    </source>
</evidence>
<evidence type="ECO:0000256" key="5">
    <source>
        <dbReference type="SAM" id="MobiDB-lite"/>
    </source>
</evidence>
<keyword evidence="2 4" id="KW-0195">Cyclin</keyword>
<dbReference type="Proteomes" id="UP000886611">
    <property type="component" value="Unassembled WGS sequence"/>
</dbReference>
<feature type="region of interest" description="Disordered" evidence="5">
    <location>
        <begin position="279"/>
        <end position="298"/>
    </location>
</feature>
<evidence type="ECO:0000313" key="8">
    <source>
        <dbReference type="EMBL" id="KAG2455459.1"/>
    </source>
</evidence>
<evidence type="ECO:0000313" key="9">
    <source>
        <dbReference type="Proteomes" id="UP000886611"/>
    </source>
</evidence>
<keyword evidence="9" id="KW-1185">Reference proteome</keyword>
<dbReference type="Gene3D" id="1.10.472.10">
    <property type="entry name" value="Cyclin-like"/>
    <property type="match status" value="2"/>
</dbReference>
<sequence length="298" mass="33180">MDFALWCCESEDEEPNNRRVSQDSALTEPRILESLLNLETRYLPSASYFSSLQSDIRPGMRTMLANWLLQVSEELGCSDDIFCLSLNLLDRYLSLVPLERSQFQLLGAACLFIACKVRHSDTLSAYSLCFYSDFAFTASELQEMERIVLNALRWDVAGITPQDFLPHFLEVAGLRESKKGNDKNSVKRILCSHAKTLVILCVTETAFLAFPPSLVAAASLISALKGMMPAIIQSVTGLAHHIAKAGSADLDVILLCVEQLECALTARIEDGKRNERKNKNIEELERSATPTDLQDVDL</sequence>
<name>A0A8X8BHR3_POLSE</name>
<dbReference type="EMBL" id="JAATIS010009265">
    <property type="protein sequence ID" value="KAG2455459.1"/>
    <property type="molecule type" value="Genomic_DNA"/>
</dbReference>
<evidence type="ECO:0000259" key="6">
    <source>
        <dbReference type="SMART" id="SM00385"/>
    </source>
</evidence>
<dbReference type="InterPro" id="IPR013763">
    <property type="entry name" value="Cyclin-like_dom"/>
</dbReference>
<dbReference type="InterPro" id="IPR006671">
    <property type="entry name" value="Cyclin_N"/>
</dbReference>
<dbReference type="Pfam" id="PF02984">
    <property type="entry name" value="Cyclin_C"/>
    <property type="match status" value="1"/>
</dbReference>
<keyword evidence="1" id="KW-0132">Cell division</keyword>
<proteinExistence type="inferred from homology"/>
<dbReference type="SUPFAM" id="SSF47954">
    <property type="entry name" value="Cyclin-like"/>
    <property type="match status" value="2"/>
</dbReference>
<dbReference type="SMART" id="SM01332">
    <property type="entry name" value="Cyclin_C"/>
    <property type="match status" value="1"/>
</dbReference>
<keyword evidence="3" id="KW-0131">Cell cycle</keyword>
<evidence type="ECO:0000256" key="4">
    <source>
        <dbReference type="RuleBase" id="RU000383"/>
    </source>
</evidence>
<dbReference type="GO" id="GO:0051301">
    <property type="term" value="P:cell division"/>
    <property type="evidence" value="ECO:0007669"/>
    <property type="project" value="UniProtKB-KW"/>
</dbReference>
<gene>
    <name evidence="8" type="primary">Ccnd2_1</name>
    <name evidence="8" type="ORF">GTO96_0007552</name>
</gene>
<feature type="non-terminal residue" evidence="8">
    <location>
        <position position="1"/>
    </location>
</feature>
<dbReference type="InterPro" id="IPR039361">
    <property type="entry name" value="Cyclin"/>
</dbReference>
<dbReference type="OrthoDB" id="306099at2759"/>
<comment type="caution">
    <text evidence="8">The sequence shown here is derived from an EMBL/GenBank/DDBJ whole genome shotgun (WGS) entry which is preliminary data.</text>
</comment>
<dbReference type="FunFam" id="1.10.472.10:FF:000096">
    <property type="entry name" value="G1/S-specific cyclin-D3 isoform X2"/>
    <property type="match status" value="1"/>
</dbReference>
<feature type="domain" description="Cyclin C-terminal" evidence="7">
    <location>
        <begin position="159"/>
        <end position="292"/>
    </location>
</feature>
<dbReference type="InterPro" id="IPR004367">
    <property type="entry name" value="Cyclin_C-dom"/>
</dbReference>
<protein>
    <submittedName>
        <fullName evidence="8">CCND2 protein</fullName>
    </submittedName>
</protein>
<evidence type="ECO:0000256" key="1">
    <source>
        <dbReference type="ARBA" id="ARBA00022618"/>
    </source>
</evidence>
<feature type="non-terminal residue" evidence="8">
    <location>
        <position position="298"/>
    </location>
</feature>
<organism evidence="8 9">
    <name type="scientific">Polypterus senegalus</name>
    <name type="common">Senegal bichir</name>
    <dbReference type="NCBI Taxonomy" id="55291"/>
    <lineage>
        <taxon>Eukaryota</taxon>
        <taxon>Metazoa</taxon>
        <taxon>Chordata</taxon>
        <taxon>Craniata</taxon>
        <taxon>Vertebrata</taxon>
        <taxon>Euteleostomi</taxon>
        <taxon>Actinopterygii</taxon>
        <taxon>Polypteriformes</taxon>
        <taxon>Polypteridae</taxon>
        <taxon>Polypterus</taxon>
    </lineage>
</organism>
<evidence type="ECO:0000256" key="2">
    <source>
        <dbReference type="ARBA" id="ARBA00023127"/>
    </source>
</evidence>
<accession>A0A8X8BHR3</accession>
<comment type="similarity">
    <text evidence="4">Belongs to the cyclin family.</text>
</comment>
<dbReference type="Pfam" id="PF00134">
    <property type="entry name" value="Cyclin_N"/>
    <property type="match status" value="1"/>
</dbReference>
<dbReference type="PROSITE" id="PS00292">
    <property type="entry name" value="CYCLINS"/>
    <property type="match status" value="1"/>
</dbReference>
<dbReference type="InterPro" id="IPR048258">
    <property type="entry name" value="Cyclins_cyclin-box"/>
</dbReference>
<dbReference type="SMART" id="SM00385">
    <property type="entry name" value="CYCLIN"/>
    <property type="match status" value="1"/>
</dbReference>
<reference evidence="8 9" key="1">
    <citation type="journal article" date="2021" name="Cell">
        <title>Tracing the genetic footprints of vertebrate landing in non-teleost ray-finned fishes.</title>
        <authorList>
            <person name="Bi X."/>
            <person name="Wang K."/>
            <person name="Yang L."/>
            <person name="Pan H."/>
            <person name="Jiang H."/>
            <person name="Wei Q."/>
            <person name="Fang M."/>
            <person name="Yu H."/>
            <person name="Zhu C."/>
            <person name="Cai Y."/>
            <person name="He Y."/>
            <person name="Gan X."/>
            <person name="Zeng H."/>
            <person name="Yu D."/>
            <person name="Zhu Y."/>
            <person name="Jiang H."/>
            <person name="Qiu Q."/>
            <person name="Yang H."/>
            <person name="Zhang Y.E."/>
            <person name="Wang W."/>
            <person name="Zhu M."/>
            <person name="He S."/>
            <person name="Zhang G."/>
        </authorList>
    </citation>
    <scope>NUCLEOTIDE SEQUENCE [LARGE SCALE GENOMIC DNA]</scope>
    <source>
        <strain evidence="8">Bchr_013</strain>
    </source>
</reference>
<dbReference type="InterPro" id="IPR036915">
    <property type="entry name" value="Cyclin-like_sf"/>
</dbReference>
<dbReference type="PANTHER" id="PTHR10177">
    <property type="entry name" value="CYCLINS"/>
    <property type="match status" value="1"/>
</dbReference>